<feature type="transmembrane region" description="Helical" evidence="6">
    <location>
        <begin position="59"/>
        <end position="80"/>
    </location>
</feature>
<comment type="similarity">
    <text evidence="2">Belongs to the major facilitator superfamily. MFSD6 family.</text>
</comment>
<name>A0AAV2R747_MEGNR</name>
<dbReference type="AlphaFoldDB" id="A0AAV2R747"/>
<feature type="domain" description="Major facilitator superfamily associated" evidence="7">
    <location>
        <begin position="29"/>
        <end position="470"/>
    </location>
</feature>
<accession>A0AAV2R747</accession>
<dbReference type="InterPro" id="IPR051717">
    <property type="entry name" value="MFS_MFSD6"/>
</dbReference>
<feature type="transmembrane region" description="Helical" evidence="6">
    <location>
        <begin position="392"/>
        <end position="412"/>
    </location>
</feature>
<keyword evidence="9" id="KW-1185">Reference proteome</keyword>
<dbReference type="Gene3D" id="1.20.1250.20">
    <property type="entry name" value="MFS general substrate transporter like domains"/>
    <property type="match status" value="3"/>
</dbReference>
<feature type="transmembrane region" description="Helical" evidence="6">
    <location>
        <begin position="424"/>
        <end position="442"/>
    </location>
</feature>
<dbReference type="Pfam" id="PF12832">
    <property type="entry name" value="MFS_1_like"/>
    <property type="match status" value="1"/>
</dbReference>
<evidence type="ECO:0000256" key="2">
    <source>
        <dbReference type="ARBA" id="ARBA00005241"/>
    </source>
</evidence>
<keyword evidence="5 6" id="KW-0472">Membrane</keyword>
<feature type="transmembrane region" description="Helical" evidence="6">
    <location>
        <begin position="317"/>
        <end position="337"/>
    </location>
</feature>
<protein>
    <recommendedName>
        <fullName evidence="7">Major facilitator superfamily associated domain-containing protein</fullName>
    </recommendedName>
</protein>
<dbReference type="PANTHER" id="PTHR16172:SF41">
    <property type="entry name" value="MAJOR FACILITATOR SUPERFAMILY DOMAIN-CONTAINING PROTEIN 6-LIKE"/>
    <property type="match status" value="1"/>
</dbReference>
<dbReference type="GO" id="GO:0016020">
    <property type="term" value="C:membrane"/>
    <property type="evidence" value="ECO:0007669"/>
    <property type="project" value="UniProtKB-SubCell"/>
</dbReference>
<evidence type="ECO:0000313" key="8">
    <source>
        <dbReference type="EMBL" id="CAL4114200.1"/>
    </source>
</evidence>
<dbReference type="InterPro" id="IPR036259">
    <property type="entry name" value="MFS_trans_sf"/>
</dbReference>
<evidence type="ECO:0000256" key="5">
    <source>
        <dbReference type="ARBA" id="ARBA00023136"/>
    </source>
</evidence>
<feature type="transmembrane region" description="Helical" evidence="6">
    <location>
        <begin position="285"/>
        <end position="305"/>
    </location>
</feature>
<keyword evidence="3 6" id="KW-0812">Transmembrane</keyword>
<organism evidence="8 9">
    <name type="scientific">Meganyctiphanes norvegica</name>
    <name type="common">Northern krill</name>
    <name type="synonym">Thysanopoda norvegica</name>
    <dbReference type="NCBI Taxonomy" id="48144"/>
    <lineage>
        <taxon>Eukaryota</taxon>
        <taxon>Metazoa</taxon>
        <taxon>Ecdysozoa</taxon>
        <taxon>Arthropoda</taxon>
        <taxon>Crustacea</taxon>
        <taxon>Multicrustacea</taxon>
        <taxon>Malacostraca</taxon>
        <taxon>Eumalacostraca</taxon>
        <taxon>Eucarida</taxon>
        <taxon>Euphausiacea</taxon>
        <taxon>Euphausiidae</taxon>
        <taxon>Meganyctiphanes</taxon>
    </lineage>
</organism>
<feature type="transmembrane region" description="Helical" evidence="6">
    <location>
        <begin position="28"/>
        <end position="47"/>
    </location>
</feature>
<comment type="subcellular location">
    <subcellularLocation>
        <location evidence="1">Membrane</location>
        <topology evidence="1">Multi-pass membrane protein</topology>
    </subcellularLocation>
</comment>
<evidence type="ECO:0000259" key="7">
    <source>
        <dbReference type="Pfam" id="PF12832"/>
    </source>
</evidence>
<evidence type="ECO:0000256" key="1">
    <source>
        <dbReference type="ARBA" id="ARBA00004141"/>
    </source>
</evidence>
<gene>
    <name evidence="8" type="ORF">MNOR_LOCUS20370</name>
</gene>
<dbReference type="PANTHER" id="PTHR16172">
    <property type="entry name" value="MAJOR FACILITATOR SUPERFAMILY DOMAIN-CONTAINING PROTEIN 6-LIKE"/>
    <property type="match status" value="1"/>
</dbReference>
<evidence type="ECO:0000313" key="9">
    <source>
        <dbReference type="Proteomes" id="UP001497623"/>
    </source>
</evidence>
<proteinExistence type="inferred from homology"/>
<keyword evidence="4 6" id="KW-1133">Transmembrane helix</keyword>
<comment type="caution">
    <text evidence="8">The sequence shown here is derived from an EMBL/GenBank/DDBJ whole genome shotgun (WGS) entry which is preliminary data.</text>
</comment>
<sequence length="470" mass="53075">MEDDLSKSSSKGCHHWLRRELRIKKELLPIKIVTFLYQGGIVAYMPFLTLHMMGMGITMTQIGFTYACMPFASIIGPPIAGILADRFGNYKLVLIMVMFMTAGLHHMLLYVPYNEPERISLSCGPGGYNLTSDSYHHCIQKNNYTLQGIHLKDCKFTCEEPDQNVNVCYNDDICLTYNSTQKVSFNISIALASENDDQEGVLDHIERVNYSRQPLTCSNHCRLNCQISGVADCVTKEFSLEYTFWIYLSTRLLATLFLGPSFTMLDASALALVKEHKGEFGKQRITGMIGGAVIPLLAGILVDFHSNQLGYQEFMSAFYLGNGLILIGIICLAFMTVKVEAQRSNFWADLKKLVSRIEIDIFLFMILLLGTSWGFIEMFLFIRLKELGATNFLMGLTMTVGFGVSLPFLFIADAIIEKVGRPSIFTLSFFMYGVRLIGYSLITNPWMCFPFEFLEVITFQLTWVAAVTYC</sequence>
<dbReference type="SUPFAM" id="SSF103473">
    <property type="entry name" value="MFS general substrate transporter"/>
    <property type="match status" value="1"/>
</dbReference>
<dbReference type="EMBL" id="CAXKWB010015702">
    <property type="protein sequence ID" value="CAL4114200.1"/>
    <property type="molecule type" value="Genomic_DNA"/>
</dbReference>
<evidence type="ECO:0000256" key="6">
    <source>
        <dbReference type="SAM" id="Phobius"/>
    </source>
</evidence>
<reference evidence="8 9" key="1">
    <citation type="submission" date="2024-05" db="EMBL/GenBank/DDBJ databases">
        <authorList>
            <person name="Wallberg A."/>
        </authorList>
    </citation>
    <scope>NUCLEOTIDE SEQUENCE [LARGE SCALE GENOMIC DNA]</scope>
</reference>
<dbReference type="Proteomes" id="UP001497623">
    <property type="component" value="Unassembled WGS sequence"/>
</dbReference>
<dbReference type="InterPro" id="IPR024989">
    <property type="entry name" value="MFS_assoc_dom"/>
</dbReference>
<evidence type="ECO:0000256" key="4">
    <source>
        <dbReference type="ARBA" id="ARBA00022989"/>
    </source>
</evidence>
<feature type="non-terminal residue" evidence="8">
    <location>
        <position position="470"/>
    </location>
</feature>
<feature type="transmembrane region" description="Helical" evidence="6">
    <location>
        <begin position="357"/>
        <end position="380"/>
    </location>
</feature>
<feature type="transmembrane region" description="Helical" evidence="6">
    <location>
        <begin position="92"/>
        <end position="111"/>
    </location>
</feature>
<evidence type="ECO:0000256" key="3">
    <source>
        <dbReference type="ARBA" id="ARBA00022692"/>
    </source>
</evidence>
<feature type="transmembrane region" description="Helical" evidence="6">
    <location>
        <begin position="252"/>
        <end position="273"/>
    </location>
</feature>